<reference evidence="8 9" key="1">
    <citation type="submission" date="2020-04" db="EMBL/GenBank/DDBJ databases">
        <title>Enterovirga sp. isolate from soil.</title>
        <authorList>
            <person name="Chea S."/>
            <person name="Kim D.-U."/>
        </authorList>
    </citation>
    <scope>NUCLEOTIDE SEQUENCE [LARGE SCALE GENOMIC DNA]</scope>
    <source>
        <strain evidence="8 9">DB1703</strain>
    </source>
</reference>
<dbReference type="GO" id="GO:0005737">
    <property type="term" value="C:cytoplasm"/>
    <property type="evidence" value="ECO:0007669"/>
    <property type="project" value="UniProtKB-SubCell"/>
</dbReference>
<proteinExistence type="inferred from homology"/>
<evidence type="ECO:0000256" key="4">
    <source>
        <dbReference type="ARBA" id="ARBA00022759"/>
    </source>
</evidence>
<dbReference type="PANTHER" id="PTHR46986">
    <property type="entry name" value="ENDORIBONUCLEASE YBEY, CHLOROPLASTIC"/>
    <property type="match status" value="1"/>
</dbReference>
<dbReference type="Proteomes" id="UP000564885">
    <property type="component" value="Unassembled WGS sequence"/>
</dbReference>
<evidence type="ECO:0000256" key="1">
    <source>
        <dbReference type="ARBA" id="ARBA00010875"/>
    </source>
</evidence>
<keyword evidence="5 7" id="KW-0378">Hydrolase</keyword>
<dbReference type="PROSITE" id="PS01306">
    <property type="entry name" value="UPF0054"/>
    <property type="match status" value="1"/>
</dbReference>
<dbReference type="NCBIfam" id="TIGR00043">
    <property type="entry name" value="rRNA maturation RNase YbeY"/>
    <property type="match status" value="1"/>
</dbReference>
<feature type="binding site" evidence="7">
    <location>
        <position position="122"/>
    </location>
    <ligand>
        <name>Zn(2+)</name>
        <dbReference type="ChEBI" id="CHEBI:29105"/>
        <note>catalytic</note>
    </ligand>
</feature>
<dbReference type="EC" id="3.1.-.-" evidence="7"/>
<dbReference type="GO" id="GO:0004222">
    <property type="term" value="F:metalloendopeptidase activity"/>
    <property type="evidence" value="ECO:0007669"/>
    <property type="project" value="InterPro"/>
</dbReference>
<gene>
    <name evidence="7 8" type="primary">ybeY</name>
    <name evidence="8" type="ORF">HJG44_18775</name>
</gene>
<keyword evidence="4 7" id="KW-0255">Endonuclease</keyword>
<accession>A0A849IDV9</accession>
<evidence type="ECO:0000256" key="2">
    <source>
        <dbReference type="ARBA" id="ARBA00022722"/>
    </source>
</evidence>
<evidence type="ECO:0000256" key="7">
    <source>
        <dbReference type="HAMAP-Rule" id="MF_00009"/>
    </source>
</evidence>
<dbReference type="InterPro" id="IPR002036">
    <property type="entry name" value="YbeY"/>
</dbReference>
<dbReference type="PANTHER" id="PTHR46986:SF1">
    <property type="entry name" value="ENDORIBONUCLEASE YBEY, CHLOROPLASTIC"/>
    <property type="match status" value="1"/>
</dbReference>
<dbReference type="Gene3D" id="3.40.390.30">
    <property type="entry name" value="Metalloproteases ('zincins'), catalytic domain"/>
    <property type="match status" value="1"/>
</dbReference>
<keyword evidence="2 7" id="KW-0540">Nuclease</keyword>
<name>A0A849IDV9_9HYPH</name>
<keyword evidence="6 7" id="KW-0862">Zinc</keyword>
<keyword evidence="7" id="KW-0690">Ribosome biogenesis</keyword>
<dbReference type="InterPro" id="IPR020549">
    <property type="entry name" value="YbeY_CS"/>
</dbReference>
<dbReference type="GO" id="GO:0006364">
    <property type="term" value="P:rRNA processing"/>
    <property type="evidence" value="ECO:0007669"/>
    <property type="project" value="UniProtKB-UniRule"/>
</dbReference>
<comment type="function">
    <text evidence="7">Single strand-specific metallo-endoribonuclease involved in late-stage 70S ribosome quality control and in maturation of the 3' terminus of the 16S rRNA.</text>
</comment>
<comment type="caution">
    <text evidence="8">The sequence shown here is derived from an EMBL/GenBank/DDBJ whole genome shotgun (WGS) entry which is preliminary data.</text>
</comment>
<dbReference type="Pfam" id="PF02130">
    <property type="entry name" value="YbeY"/>
    <property type="match status" value="1"/>
</dbReference>
<feature type="binding site" evidence="7">
    <location>
        <position position="128"/>
    </location>
    <ligand>
        <name>Zn(2+)</name>
        <dbReference type="ChEBI" id="CHEBI:29105"/>
        <note>catalytic</note>
    </ligand>
</feature>
<keyword evidence="3 7" id="KW-0479">Metal-binding</keyword>
<evidence type="ECO:0000256" key="6">
    <source>
        <dbReference type="ARBA" id="ARBA00022833"/>
    </source>
</evidence>
<keyword evidence="7" id="KW-0963">Cytoplasm</keyword>
<dbReference type="GO" id="GO:0004521">
    <property type="term" value="F:RNA endonuclease activity"/>
    <property type="evidence" value="ECO:0007669"/>
    <property type="project" value="UniProtKB-UniRule"/>
</dbReference>
<evidence type="ECO:0000256" key="5">
    <source>
        <dbReference type="ARBA" id="ARBA00022801"/>
    </source>
</evidence>
<evidence type="ECO:0000313" key="9">
    <source>
        <dbReference type="Proteomes" id="UP000564885"/>
    </source>
</evidence>
<dbReference type="RefSeq" id="WP_171219840.1">
    <property type="nucleotide sequence ID" value="NZ_JABEPP010000005.1"/>
</dbReference>
<dbReference type="GO" id="GO:0008270">
    <property type="term" value="F:zinc ion binding"/>
    <property type="evidence" value="ECO:0007669"/>
    <property type="project" value="UniProtKB-UniRule"/>
</dbReference>
<keyword evidence="7" id="KW-0698">rRNA processing</keyword>
<comment type="subcellular location">
    <subcellularLocation>
        <location evidence="7">Cytoplasm</location>
    </subcellularLocation>
</comment>
<comment type="similarity">
    <text evidence="1 7">Belongs to the endoribonuclease YbeY family.</text>
</comment>
<feature type="binding site" evidence="7">
    <location>
        <position position="118"/>
    </location>
    <ligand>
        <name>Zn(2+)</name>
        <dbReference type="ChEBI" id="CHEBI:29105"/>
        <note>catalytic</note>
    </ligand>
</feature>
<comment type="cofactor">
    <cofactor evidence="7">
        <name>Zn(2+)</name>
        <dbReference type="ChEBI" id="CHEBI:29105"/>
    </cofactor>
    <text evidence="7">Binds 1 zinc ion.</text>
</comment>
<dbReference type="HAMAP" id="MF_00009">
    <property type="entry name" value="Endoribonucl_YbeY"/>
    <property type="match status" value="1"/>
</dbReference>
<sequence length="166" mass="18176">MIALDVEIEAEAWSAITGVEWLATRAAQAALAAARLGEDEDLEATLLLTDDASVRELNRQWRGQDKPTNVLSFPAEMASPPGEPRHLGDIALAYETVAREAEAEGKPLPNHMAHLVVHGLLHLLGHDHETDPEAERMERAEVLALEALGIPDPYREPSGRADLTRR</sequence>
<dbReference type="EMBL" id="JABEPP010000005">
    <property type="protein sequence ID" value="NNM74405.1"/>
    <property type="molecule type" value="Genomic_DNA"/>
</dbReference>
<evidence type="ECO:0000313" key="8">
    <source>
        <dbReference type="EMBL" id="NNM74405.1"/>
    </source>
</evidence>
<evidence type="ECO:0000256" key="3">
    <source>
        <dbReference type="ARBA" id="ARBA00022723"/>
    </source>
</evidence>
<dbReference type="AlphaFoldDB" id="A0A849IDV9"/>
<protein>
    <recommendedName>
        <fullName evidence="7">Endoribonuclease YbeY</fullName>
        <ecNumber evidence="7">3.1.-.-</ecNumber>
    </recommendedName>
</protein>
<dbReference type="SUPFAM" id="SSF55486">
    <property type="entry name" value="Metalloproteases ('zincins'), catalytic domain"/>
    <property type="match status" value="1"/>
</dbReference>
<dbReference type="InterPro" id="IPR023091">
    <property type="entry name" value="MetalPrtase_cat_dom_sf_prd"/>
</dbReference>
<keyword evidence="9" id="KW-1185">Reference proteome</keyword>
<organism evidence="8 9">
    <name type="scientific">Enterovirga aerilata</name>
    <dbReference type="NCBI Taxonomy" id="2730920"/>
    <lineage>
        <taxon>Bacteria</taxon>
        <taxon>Pseudomonadati</taxon>
        <taxon>Pseudomonadota</taxon>
        <taxon>Alphaproteobacteria</taxon>
        <taxon>Hyphomicrobiales</taxon>
        <taxon>Methylobacteriaceae</taxon>
        <taxon>Enterovirga</taxon>
    </lineage>
</organism>